<dbReference type="Proteomes" id="UP001328107">
    <property type="component" value="Unassembled WGS sequence"/>
</dbReference>
<keyword evidence="3" id="KW-1185">Reference proteome</keyword>
<evidence type="ECO:0000256" key="1">
    <source>
        <dbReference type="SAM" id="SignalP"/>
    </source>
</evidence>
<keyword evidence="1" id="KW-0732">Signal</keyword>
<organism evidence="2 3">
    <name type="scientific">Pristionchus mayeri</name>
    <dbReference type="NCBI Taxonomy" id="1317129"/>
    <lineage>
        <taxon>Eukaryota</taxon>
        <taxon>Metazoa</taxon>
        <taxon>Ecdysozoa</taxon>
        <taxon>Nematoda</taxon>
        <taxon>Chromadorea</taxon>
        <taxon>Rhabditida</taxon>
        <taxon>Rhabditina</taxon>
        <taxon>Diplogasteromorpha</taxon>
        <taxon>Diplogasteroidea</taxon>
        <taxon>Neodiplogasteridae</taxon>
        <taxon>Pristionchus</taxon>
    </lineage>
</organism>
<accession>A0AAN5IA33</accession>
<reference evidence="3" key="1">
    <citation type="submission" date="2022-10" db="EMBL/GenBank/DDBJ databases">
        <title>Genome assembly of Pristionchus species.</title>
        <authorList>
            <person name="Yoshida K."/>
            <person name="Sommer R.J."/>
        </authorList>
    </citation>
    <scope>NUCLEOTIDE SEQUENCE [LARGE SCALE GENOMIC DNA]</scope>
    <source>
        <strain evidence="3">RS5460</strain>
    </source>
</reference>
<comment type="caution">
    <text evidence="2">The sequence shown here is derived from an EMBL/GenBank/DDBJ whole genome shotgun (WGS) entry which is preliminary data.</text>
</comment>
<protein>
    <submittedName>
        <fullName evidence="2">Uncharacterized protein</fullName>
    </submittedName>
</protein>
<feature type="non-terminal residue" evidence="2">
    <location>
        <position position="1"/>
    </location>
</feature>
<evidence type="ECO:0000313" key="3">
    <source>
        <dbReference type="Proteomes" id="UP001328107"/>
    </source>
</evidence>
<dbReference type="EMBL" id="BTRK01000005">
    <property type="protein sequence ID" value="GMR55561.1"/>
    <property type="molecule type" value="Genomic_DNA"/>
</dbReference>
<evidence type="ECO:0000313" key="2">
    <source>
        <dbReference type="EMBL" id="GMR55561.1"/>
    </source>
</evidence>
<name>A0AAN5IA33_9BILA</name>
<proteinExistence type="predicted"/>
<gene>
    <name evidence="2" type="ORF">PMAYCL1PPCAC_25756</name>
</gene>
<sequence length="98" mass="11409">VMRPWCQLVLLSILALACVCKASPKHVTPQEMRNCFWNPTTCSSWFPPGLKYALQYDSRSKTNRLLREIQDDSNENERAYGRKRKQSGIVAEEIKEYD</sequence>
<feature type="signal peptide" evidence="1">
    <location>
        <begin position="1"/>
        <end position="22"/>
    </location>
</feature>
<dbReference type="AlphaFoldDB" id="A0AAN5IA33"/>
<feature type="chain" id="PRO_5042811600" evidence="1">
    <location>
        <begin position="23"/>
        <end position="98"/>
    </location>
</feature>